<dbReference type="Proteomes" id="UP000300879">
    <property type="component" value="Chromosome"/>
</dbReference>
<dbReference type="AlphaFoldDB" id="A0A4P8XKH7"/>
<sequence length="56" mass="6871">MRAIRQEKLRRESVVKLEAMTPKERERTAKEIRLLELELEKVNREIEAFERRYKNG</sequence>
<gene>
    <name evidence="2" type="ORF">E6C60_1384</name>
</gene>
<evidence type="ECO:0000256" key="1">
    <source>
        <dbReference type="SAM" id="Coils"/>
    </source>
</evidence>
<organism evidence="2 3">
    <name type="scientific">Paenibacillus algicola</name>
    <dbReference type="NCBI Taxonomy" id="2565926"/>
    <lineage>
        <taxon>Bacteria</taxon>
        <taxon>Bacillati</taxon>
        <taxon>Bacillota</taxon>
        <taxon>Bacilli</taxon>
        <taxon>Bacillales</taxon>
        <taxon>Paenibacillaceae</taxon>
        <taxon>Paenibacillus</taxon>
    </lineage>
</organism>
<evidence type="ECO:0000313" key="2">
    <source>
        <dbReference type="EMBL" id="QCT02100.1"/>
    </source>
</evidence>
<name>A0A4P8XKH7_9BACL</name>
<keyword evidence="3" id="KW-1185">Reference proteome</keyword>
<accession>A0A4P8XKH7</accession>
<proteinExistence type="predicted"/>
<dbReference type="EMBL" id="CP040396">
    <property type="protein sequence ID" value="QCT02100.1"/>
    <property type="molecule type" value="Genomic_DNA"/>
</dbReference>
<dbReference type="KEGG" id="palo:E6C60_1384"/>
<feature type="coiled-coil region" evidence="1">
    <location>
        <begin position="25"/>
        <end position="52"/>
    </location>
</feature>
<evidence type="ECO:0000313" key="3">
    <source>
        <dbReference type="Proteomes" id="UP000300879"/>
    </source>
</evidence>
<keyword evidence="1" id="KW-0175">Coiled coil</keyword>
<protein>
    <submittedName>
        <fullName evidence="2">Uncharacterized protein</fullName>
    </submittedName>
</protein>
<reference evidence="2 3" key="1">
    <citation type="submission" date="2019-05" db="EMBL/GenBank/DDBJ databases">
        <authorList>
            <person name="Chen C."/>
        </authorList>
    </citation>
    <scope>NUCLEOTIDE SEQUENCE [LARGE SCALE GENOMIC DNA]</scope>
    <source>
        <strain evidence="2 3">HB172198</strain>
    </source>
</reference>